<evidence type="ECO:0000256" key="1">
    <source>
        <dbReference type="ARBA" id="ARBA00004193"/>
    </source>
</evidence>
<dbReference type="Gene3D" id="3.10.105.10">
    <property type="entry name" value="Dipeptide-binding Protein, Domain 3"/>
    <property type="match status" value="1"/>
</dbReference>
<evidence type="ECO:0000256" key="2">
    <source>
        <dbReference type="ARBA" id="ARBA00005695"/>
    </source>
</evidence>
<accession>A0A0F0GE23</accession>
<dbReference type="GO" id="GO:0043190">
    <property type="term" value="C:ATP-binding cassette (ABC) transporter complex"/>
    <property type="evidence" value="ECO:0007669"/>
    <property type="project" value="InterPro"/>
</dbReference>
<keyword evidence="3" id="KW-0813">Transport</keyword>
<feature type="domain" description="Solute-binding protein family 5" evidence="5">
    <location>
        <begin position="64"/>
        <end position="435"/>
    </location>
</feature>
<comment type="subcellular location">
    <subcellularLocation>
        <location evidence="1">Cell membrane</location>
        <topology evidence="1">Lipid-anchor</topology>
    </subcellularLocation>
</comment>
<dbReference type="InterPro" id="IPR023765">
    <property type="entry name" value="SBP_5_CS"/>
</dbReference>
<evidence type="ECO:0000313" key="6">
    <source>
        <dbReference type="EMBL" id="KJK37915.1"/>
    </source>
</evidence>
<dbReference type="PANTHER" id="PTHR30290">
    <property type="entry name" value="PERIPLASMIC BINDING COMPONENT OF ABC TRANSPORTER"/>
    <property type="match status" value="1"/>
</dbReference>
<dbReference type="STRING" id="68170.GCA_000974445_06869"/>
<dbReference type="PROSITE" id="PS01040">
    <property type="entry name" value="SBP_BACTERIAL_5"/>
    <property type="match status" value="1"/>
</dbReference>
<evidence type="ECO:0000313" key="7">
    <source>
        <dbReference type="Proteomes" id="UP000033393"/>
    </source>
</evidence>
<dbReference type="Gene3D" id="3.40.190.10">
    <property type="entry name" value="Periplasmic binding protein-like II"/>
    <property type="match status" value="1"/>
</dbReference>
<dbReference type="InterPro" id="IPR000914">
    <property type="entry name" value="SBP_5_dom"/>
</dbReference>
<dbReference type="GO" id="GO:0042597">
    <property type="term" value="C:periplasmic space"/>
    <property type="evidence" value="ECO:0007669"/>
    <property type="project" value="UniProtKB-ARBA"/>
</dbReference>
<sequence>MLAATAACSGSGGGGGSKDTLVVYTGQAGDFQLNFNPYSPTFIEGMGTINEPLFFFNIAADQPPKPMLGTAFKWNDDGTELSITLRDNVSWSDGEKFTAEDVVFTLDMVAKNPALNKTAYKGTATATDDTHVVVEFPEPAYMDGPQVLGQMWIMPEHIWKNVATPATEVNPKPVGTGPFVLGDFKAQSFTLKANPKYWGGEPAVKQVRYLSLSGNQAGVDALKAGSIDWQTGPIPDIKDIEKNYPGYKAITLPLNQVSLYTCSNAQMGCQGAQTDPAVRRAIYYGMNRTQINSLAFQNVNSEMSPGFTLQPRDAALLSSKLTDRMAPMTQNIAKAGELLTSAGYVKGADGIYAKDGKPLTLTVKVVAGWTDYITALETLSQQLIQIGIKITPQQLSWNEWADARGRGQFELLIDSVEQGPAPDPYYTYAYFFSTTATAPVGQAAFPNYSRFSNPVVDNALAELKKTDRGNPARQQHYDAIQVELEKYMPYIPVLTGGIPNEYNDKAFTGWPTKDDLYAFPAVWKRPDASQVYMKLKPAGK</sequence>
<organism evidence="6 7">
    <name type="scientific">Lentzea aerocolonigenes</name>
    <name type="common">Lechevalieria aerocolonigenes</name>
    <name type="synonym">Saccharothrix aerocolonigenes</name>
    <dbReference type="NCBI Taxonomy" id="68170"/>
    <lineage>
        <taxon>Bacteria</taxon>
        <taxon>Bacillati</taxon>
        <taxon>Actinomycetota</taxon>
        <taxon>Actinomycetes</taxon>
        <taxon>Pseudonocardiales</taxon>
        <taxon>Pseudonocardiaceae</taxon>
        <taxon>Lentzea</taxon>
    </lineage>
</organism>
<dbReference type="SUPFAM" id="SSF53850">
    <property type="entry name" value="Periplasmic binding protein-like II"/>
    <property type="match status" value="1"/>
</dbReference>
<proteinExistence type="inferred from homology"/>
<keyword evidence="4" id="KW-0732">Signal</keyword>
<dbReference type="Proteomes" id="UP000033393">
    <property type="component" value="Unassembled WGS sequence"/>
</dbReference>
<comment type="similarity">
    <text evidence="2">Belongs to the bacterial solute-binding protein 5 family.</text>
</comment>
<evidence type="ECO:0000256" key="3">
    <source>
        <dbReference type="ARBA" id="ARBA00022448"/>
    </source>
</evidence>
<dbReference type="EMBL" id="JYJG01000416">
    <property type="protein sequence ID" value="KJK37915.1"/>
    <property type="molecule type" value="Genomic_DNA"/>
</dbReference>
<dbReference type="Pfam" id="PF00496">
    <property type="entry name" value="SBP_bac_5"/>
    <property type="match status" value="1"/>
</dbReference>
<reference evidence="6 7" key="1">
    <citation type="submission" date="2015-02" db="EMBL/GenBank/DDBJ databases">
        <authorList>
            <person name="Ju K.-S."/>
            <person name="Doroghazi J.R."/>
            <person name="Metcalf W."/>
        </authorList>
    </citation>
    <scope>NUCLEOTIDE SEQUENCE [LARGE SCALE GENOMIC DNA]</scope>
    <source>
        <strain evidence="6 7">NRRL B-16140</strain>
    </source>
</reference>
<dbReference type="PIRSF" id="PIRSF002741">
    <property type="entry name" value="MppA"/>
    <property type="match status" value="1"/>
</dbReference>
<evidence type="ECO:0000256" key="4">
    <source>
        <dbReference type="ARBA" id="ARBA00022729"/>
    </source>
</evidence>
<dbReference type="InterPro" id="IPR030678">
    <property type="entry name" value="Peptide/Ni-bd"/>
</dbReference>
<dbReference type="GO" id="GO:1904680">
    <property type="term" value="F:peptide transmembrane transporter activity"/>
    <property type="evidence" value="ECO:0007669"/>
    <property type="project" value="TreeGrafter"/>
</dbReference>
<keyword evidence="7" id="KW-1185">Reference proteome</keyword>
<dbReference type="PANTHER" id="PTHR30290:SF9">
    <property type="entry name" value="OLIGOPEPTIDE-BINDING PROTEIN APPA"/>
    <property type="match status" value="1"/>
</dbReference>
<dbReference type="PATRIC" id="fig|68170.10.peg.1218"/>
<dbReference type="CDD" id="cd08509">
    <property type="entry name" value="PBP2_TmCBP_oligosaccharides_like"/>
    <property type="match status" value="1"/>
</dbReference>
<dbReference type="GO" id="GO:0015833">
    <property type="term" value="P:peptide transport"/>
    <property type="evidence" value="ECO:0007669"/>
    <property type="project" value="TreeGrafter"/>
</dbReference>
<protein>
    <submittedName>
        <fullName evidence="6">Peptide ABC transporter substrate-binding protein</fullName>
    </submittedName>
</protein>
<name>A0A0F0GE23_LENAE</name>
<comment type="caution">
    <text evidence="6">The sequence shown here is derived from an EMBL/GenBank/DDBJ whole genome shotgun (WGS) entry which is preliminary data.</text>
</comment>
<dbReference type="InterPro" id="IPR039424">
    <property type="entry name" value="SBP_5"/>
</dbReference>
<gene>
    <name evidence="6" type="ORF">UK23_41440</name>
</gene>
<dbReference type="AlphaFoldDB" id="A0A0F0GE23"/>
<evidence type="ECO:0000259" key="5">
    <source>
        <dbReference type="Pfam" id="PF00496"/>
    </source>
</evidence>
<dbReference type="Gene3D" id="3.90.76.10">
    <property type="entry name" value="Dipeptide-binding Protein, Domain 1"/>
    <property type="match status" value="1"/>
</dbReference>